<dbReference type="OMA" id="ACEMIIL"/>
<comment type="similarity">
    <text evidence="6">Belongs to the NFYC/HAP5 subunit family.</text>
</comment>
<organism evidence="9 10">
    <name type="scientific">Cavenderia fasciculata</name>
    <name type="common">Slime mold</name>
    <name type="synonym">Dictyostelium fasciculatum</name>
    <dbReference type="NCBI Taxonomy" id="261658"/>
    <lineage>
        <taxon>Eukaryota</taxon>
        <taxon>Amoebozoa</taxon>
        <taxon>Evosea</taxon>
        <taxon>Eumycetozoa</taxon>
        <taxon>Dictyostelia</taxon>
        <taxon>Acytosteliales</taxon>
        <taxon>Cavenderiaceae</taxon>
        <taxon>Cavenderia</taxon>
    </lineage>
</organism>
<feature type="compositionally biased region" description="Low complexity" evidence="7">
    <location>
        <begin position="288"/>
        <end position="301"/>
    </location>
</feature>
<gene>
    <name evidence="9" type="ORF">DFA_02158</name>
</gene>
<dbReference type="RefSeq" id="XP_004357642.1">
    <property type="nucleotide sequence ID" value="XM_004357585.1"/>
</dbReference>
<dbReference type="EMBL" id="GL883015">
    <property type="protein sequence ID" value="EGG19371.1"/>
    <property type="molecule type" value="Genomic_DNA"/>
</dbReference>
<dbReference type="GeneID" id="14871399"/>
<dbReference type="CDD" id="cd22908">
    <property type="entry name" value="HFD_NFYC-like"/>
    <property type="match status" value="1"/>
</dbReference>
<keyword evidence="2" id="KW-0805">Transcription regulation</keyword>
<evidence type="ECO:0000256" key="5">
    <source>
        <dbReference type="ARBA" id="ARBA00023242"/>
    </source>
</evidence>
<evidence type="ECO:0000256" key="6">
    <source>
        <dbReference type="ARBA" id="ARBA00038129"/>
    </source>
</evidence>
<sequence length="439" mass="49598">MQEYGFIQSLPHQQPDNSIIYHNNHQVGFNSNNINNNITNFNNQSQNHFKNNSQMNNHQIVNKLDPNSIFYSNNNNNNNNHISSSNPSSPYSNFLSNSIQPLASSDLNQPFEFNHIQQGHELNNQKYVPQIQQNHHLPFIPQNIGFQKIQDHLSSFASFNKVMETSMDEFWDDQFEKCNFYNDKKNILPLARIKKIMKSSDEMSQKSMISSEAPILLAKACEIFILEITKRSWMVKNQRRTLQTCDIAQALSYHEVFDFLVDIFPRSLNQVGTTTKGNIVVATISPNTKSPQQTPTTKKQPLVSNQHLPSAAAAIVYPKARVGTSMVSPFSSPFPNSNASTPGNPSPNQTFQPLLSPPSPHRQHVSTTNLNPPLGINQYHEEFNHFPLHSSGTKNDPHHQLQQQQHEGVYGSNQGTVMQSLYFSSCSTPPPPPSSIHNN</sequence>
<evidence type="ECO:0000256" key="2">
    <source>
        <dbReference type="ARBA" id="ARBA00023015"/>
    </source>
</evidence>
<keyword evidence="4" id="KW-0804">Transcription</keyword>
<keyword evidence="3" id="KW-0238">DNA-binding</keyword>
<feature type="compositionally biased region" description="Polar residues" evidence="7">
    <location>
        <begin position="339"/>
        <end position="353"/>
    </location>
</feature>
<dbReference type="Pfam" id="PF00808">
    <property type="entry name" value="CBFD_NFYB_HMF"/>
    <property type="match status" value="1"/>
</dbReference>
<dbReference type="KEGG" id="dfa:DFA_02158"/>
<dbReference type="AlphaFoldDB" id="F4PYA4"/>
<feature type="compositionally biased region" description="Polar residues" evidence="7">
    <location>
        <begin position="390"/>
        <end position="406"/>
    </location>
</feature>
<evidence type="ECO:0000256" key="7">
    <source>
        <dbReference type="SAM" id="MobiDB-lite"/>
    </source>
</evidence>
<dbReference type="GO" id="GO:0046982">
    <property type="term" value="F:protein heterodimerization activity"/>
    <property type="evidence" value="ECO:0007669"/>
    <property type="project" value="InterPro"/>
</dbReference>
<evidence type="ECO:0000313" key="10">
    <source>
        <dbReference type="Proteomes" id="UP000007797"/>
    </source>
</evidence>
<feature type="region of interest" description="Disordered" evidence="7">
    <location>
        <begin position="71"/>
        <end position="90"/>
    </location>
</feature>
<dbReference type="Gene3D" id="1.10.20.10">
    <property type="entry name" value="Histone, subunit A"/>
    <property type="match status" value="1"/>
</dbReference>
<dbReference type="PANTHER" id="PTHR10252">
    <property type="entry name" value="HISTONE-LIKE TRANSCRIPTION FACTOR CCAAT-RELATED"/>
    <property type="match status" value="1"/>
</dbReference>
<comment type="subcellular location">
    <subcellularLocation>
        <location evidence="1">Nucleus</location>
    </subcellularLocation>
</comment>
<feature type="region of interest" description="Disordered" evidence="7">
    <location>
        <begin position="285"/>
        <end position="305"/>
    </location>
</feature>
<evidence type="ECO:0000259" key="8">
    <source>
        <dbReference type="Pfam" id="PF00808"/>
    </source>
</evidence>
<keyword evidence="10" id="KW-1185">Reference proteome</keyword>
<dbReference type="SUPFAM" id="SSF47113">
    <property type="entry name" value="Histone-fold"/>
    <property type="match status" value="1"/>
</dbReference>
<evidence type="ECO:0000256" key="4">
    <source>
        <dbReference type="ARBA" id="ARBA00023163"/>
    </source>
</evidence>
<dbReference type="STRING" id="1054147.F4PYA4"/>
<keyword evidence="5" id="KW-0539">Nucleus</keyword>
<dbReference type="InterPro" id="IPR050568">
    <property type="entry name" value="Transcr_DNA_Rep_Reg"/>
</dbReference>
<proteinExistence type="inferred from homology"/>
<evidence type="ECO:0000256" key="3">
    <source>
        <dbReference type="ARBA" id="ARBA00023125"/>
    </source>
</evidence>
<dbReference type="GO" id="GO:0000981">
    <property type="term" value="F:DNA-binding transcription factor activity, RNA polymerase II-specific"/>
    <property type="evidence" value="ECO:0007669"/>
    <property type="project" value="TreeGrafter"/>
</dbReference>
<feature type="region of interest" description="Disordered" evidence="7">
    <location>
        <begin position="332"/>
        <end position="406"/>
    </location>
</feature>
<dbReference type="InterPro" id="IPR003958">
    <property type="entry name" value="CBFA_NFYB_domain"/>
</dbReference>
<dbReference type="OrthoDB" id="20428at2759"/>
<accession>F4PYA4</accession>
<evidence type="ECO:0000313" key="9">
    <source>
        <dbReference type="EMBL" id="EGG19371.1"/>
    </source>
</evidence>
<dbReference type="FunFam" id="1.10.20.10:FF:000062">
    <property type="entry name" value="Nuclear transcription factor Y subunit C"/>
    <property type="match status" value="1"/>
</dbReference>
<name>F4PYA4_CACFS</name>
<dbReference type="Proteomes" id="UP000007797">
    <property type="component" value="Unassembled WGS sequence"/>
</dbReference>
<protein>
    <recommendedName>
        <fullName evidence="8">Transcription factor CBF/NF-Y/archaeal histone domain-containing protein</fullName>
    </recommendedName>
</protein>
<dbReference type="InterPro" id="IPR009072">
    <property type="entry name" value="Histone-fold"/>
</dbReference>
<dbReference type="PANTHER" id="PTHR10252:SF8">
    <property type="entry name" value="NUCLEAR TRANSCRIPTION FACTOR Y SUBUNIT GAMMA"/>
    <property type="match status" value="1"/>
</dbReference>
<feature type="domain" description="Transcription factor CBF/NF-Y/archaeal histone" evidence="8">
    <location>
        <begin position="188"/>
        <end position="251"/>
    </location>
</feature>
<reference evidence="10" key="1">
    <citation type="journal article" date="2011" name="Genome Res.">
        <title>Phylogeny-wide analysis of social amoeba genomes highlights ancient origins for complex intercellular communication.</title>
        <authorList>
            <person name="Heidel A.J."/>
            <person name="Lawal H.M."/>
            <person name="Felder M."/>
            <person name="Schilde C."/>
            <person name="Helps N.R."/>
            <person name="Tunggal B."/>
            <person name="Rivero F."/>
            <person name="John U."/>
            <person name="Schleicher M."/>
            <person name="Eichinger L."/>
            <person name="Platzer M."/>
            <person name="Noegel A.A."/>
            <person name="Schaap P."/>
            <person name="Gloeckner G."/>
        </authorList>
    </citation>
    <scope>NUCLEOTIDE SEQUENCE [LARGE SCALE GENOMIC DNA]</scope>
    <source>
        <strain evidence="10">SH3</strain>
    </source>
</reference>
<evidence type="ECO:0000256" key="1">
    <source>
        <dbReference type="ARBA" id="ARBA00004123"/>
    </source>
</evidence>
<dbReference type="GO" id="GO:0005634">
    <property type="term" value="C:nucleus"/>
    <property type="evidence" value="ECO:0007669"/>
    <property type="project" value="UniProtKB-SubCell"/>
</dbReference>
<dbReference type="GO" id="GO:0000978">
    <property type="term" value="F:RNA polymerase II cis-regulatory region sequence-specific DNA binding"/>
    <property type="evidence" value="ECO:0007669"/>
    <property type="project" value="TreeGrafter"/>
</dbReference>